<dbReference type="Proteomes" id="UP000800981">
    <property type="component" value="Unassembled WGS sequence"/>
</dbReference>
<dbReference type="Gene3D" id="1.10.287.950">
    <property type="entry name" value="Methyl-accepting chemotaxis protein"/>
    <property type="match status" value="1"/>
</dbReference>
<feature type="non-terminal residue" evidence="2">
    <location>
        <position position="1"/>
    </location>
</feature>
<accession>A0ABX0H1T7</accession>
<evidence type="ECO:0000256" key="1">
    <source>
        <dbReference type="SAM" id="MobiDB-lite"/>
    </source>
</evidence>
<sequence>FQTTIASAVEEQTATTHEMSRSVSEAATGTGAIAANITGVSAAAETTTGALSASQTAVAELASMASGLKAEVNRFTF</sequence>
<evidence type="ECO:0000313" key="2">
    <source>
        <dbReference type="EMBL" id="NHC15841.1"/>
    </source>
</evidence>
<organism evidence="2 3">
    <name type="scientific">Motilibacter deserti</name>
    <dbReference type="NCBI Taxonomy" id="2714956"/>
    <lineage>
        <taxon>Bacteria</taxon>
        <taxon>Bacillati</taxon>
        <taxon>Actinomycetota</taxon>
        <taxon>Actinomycetes</taxon>
        <taxon>Motilibacterales</taxon>
        <taxon>Motilibacteraceae</taxon>
        <taxon>Motilibacter</taxon>
    </lineage>
</organism>
<feature type="region of interest" description="Disordered" evidence="1">
    <location>
        <begin position="1"/>
        <end position="25"/>
    </location>
</feature>
<reference evidence="2 3" key="1">
    <citation type="submission" date="2020-03" db="EMBL/GenBank/DDBJ databases">
        <title>Two novel Motilibacter sp.</title>
        <authorList>
            <person name="Liu S."/>
        </authorList>
    </citation>
    <scope>NUCLEOTIDE SEQUENCE [LARGE SCALE GENOMIC DNA]</scope>
    <source>
        <strain evidence="2 3">E257</strain>
    </source>
</reference>
<keyword evidence="3" id="KW-1185">Reference proteome</keyword>
<name>A0ABX0H1T7_9ACTN</name>
<gene>
    <name evidence="2" type="ORF">G9H71_18830</name>
</gene>
<dbReference type="SUPFAM" id="SSF58104">
    <property type="entry name" value="Methyl-accepting chemotaxis protein (MCP) signaling domain"/>
    <property type="match status" value="1"/>
</dbReference>
<evidence type="ECO:0000313" key="3">
    <source>
        <dbReference type="Proteomes" id="UP000800981"/>
    </source>
</evidence>
<comment type="caution">
    <text evidence="2">The sequence shown here is derived from an EMBL/GenBank/DDBJ whole genome shotgun (WGS) entry which is preliminary data.</text>
</comment>
<proteinExistence type="predicted"/>
<protein>
    <submittedName>
        <fullName evidence="2">Methyl-accepting chemotaxis protein</fullName>
    </submittedName>
</protein>
<dbReference type="EMBL" id="JAANNP010000059">
    <property type="protein sequence ID" value="NHC15841.1"/>
    <property type="molecule type" value="Genomic_DNA"/>
</dbReference>